<dbReference type="InterPro" id="IPR006311">
    <property type="entry name" value="TAT_signal"/>
</dbReference>
<keyword evidence="2" id="KW-0732">Signal</keyword>
<name>A0A2S9PXR3_9ACTN</name>
<dbReference type="OrthoDB" id="5241829at2"/>
<organism evidence="4 5">
    <name type="scientific">Streptomyces solincola</name>
    <dbReference type="NCBI Taxonomy" id="2100817"/>
    <lineage>
        <taxon>Bacteria</taxon>
        <taxon>Bacillati</taxon>
        <taxon>Actinomycetota</taxon>
        <taxon>Actinomycetes</taxon>
        <taxon>Kitasatosporales</taxon>
        <taxon>Streptomycetaceae</taxon>
        <taxon>Streptomyces</taxon>
    </lineage>
</organism>
<sequence>MSDPTTGLDRRALIRLTAKAAAASAAVMAGGTFAGPAHAAAAVPSAPLPSPVPGDLSGMPRSLALSVPRRVGRDAPLPPLPDQLADGRISPPSRRVPYARSAPGSRTAVTVDVPTSLPFTFNRGGYRILPGLPEALRPWRNRPTPWDGVSPNSTNQFLDAEGVVQFRAARDQPGYDHPVTQIQFGLGCVTSYRNETDAHRRSVFLLRAEAQAKRLIDRRVEARGAWYFPYPFDWRNDQHPGVAYQAPWYSGMAQGEAISLFVQLAQLDGVDAQKRELYLQAADAAFASLLRGDDGSPWAVNKDASGYLWIQEYPGASPGTGDFTYNGMIFAMFGLWDYYTATGNELAAQLYDGGCTTLARYFPLLRNTRWHSYYCQSHRVPTPSYHQHHIDLYRQLHWQTGSADFAAHTDTLVDDFPGSIGEAGGTVAFAAGTHSLYRLDTAAEGKWSPSKEDAQLEVRKVTFARATQAPVAVRRRIQGRGVYYLISAGAYEGWWVGETWPTVFLRGEYLTYGYHHQRTVTFPGGDQEVDVYRFTEDGADASIRTVSFAAPSNAPTNVRAVVNGRPMFRITAGGLAGYWVAATSVTADSRPGTPPV</sequence>
<dbReference type="EMBL" id="PVLV01000131">
    <property type="protein sequence ID" value="PRH79226.1"/>
    <property type="molecule type" value="Genomic_DNA"/>
</dbReference>
<feature type="chain" id="PRO_5015566349" description="D-glucuronyl C5-epimerase C-terminal domain-containing protein" evidence="2">
    <location>
        <begin position="40"/>
        <end position="596"/>
    </location>
</feature>
<dbReference type="Pfam" id="PF06662">
    <property type="entry name" value="C5-epim_C"/>
    <property type="match status" value="1"/>
</dbReference>
<protein>
    <recommendedName>
        <fullName evidence="3">D-glucuronyl C5-epimerase C-terminal domain-containing protein</fullName>
    </recommendedName>
</protein>
<evidence type="ECO:0000313" key="5">
    <source>
        <dbReference type="Proteomes" id="UP000239322"/>
    </source>
</evidence>
<evidence type="ECO:0000259" key="3">
    <source>
        <dbReference type="Pfam" id="PF06662"/>
    </source>
</evidence>
<dbReference type="Proteomes" id="UP000239322">
    <property type="component" value="Unassembled WGS sequence"/>
</dbReference>
<keyword evidence="5" id="KW-1185">Reference proteome</keyword>
<evidence type="ECO:0000313" key="4">
    <source>
        <dbReference type="EMBL" id="PRH79226.1"/>
    </source>
</evidence>
<evidence type="ECO:0000256" key="2">
    <source>
        <dbReference type="SAM" id="SignalP"/>
    </source>
</evidence>
<feature type="region of interest" description="Disordered" evidence="1">
    <location>
        <begin position="72"/>
        <end position="103"/>
    </location>
</feature>
<comment type="caution">
    <text evidence="4">The sequence shown here is derived from an EMBL/GenBank/DDBJ whole genome shotgun (WGS) entry which is preliminary data.</text>
</comment>
<feature type="signal peptide" evidence="2">
    <location>
        <begin position="1"/>
        <end position="39"/>
    </location>
</feature>
<dbReference type="PROSITE" id="PS51318">
    <property type="entry name" value="TAT"/>
    <property type="match status" value="1"/>
</dbReference>
<dbReference type="AlphaFoldDB" id="A0A2S9PXR3"/>
<proteinExistence type="predicted"/>
<dbReference type="InterPro" id="IPR010598">
    <property type="entry name" value="C5-epim_C"/>
</dbReference>
<feature type="domain" description="D-glucuronyl C5-epimerase C-terminal" evidence="3">
    <location>
        <begin position="230"/>
        <end position="406"/>
    </location>
</feature>
<accession>A0A2S9PXR3</accession>
<reference evidence="4 5" key="1">
    <citation type="submission" date="2018-03" db="EMBL/GenBank/DDBJ databases">
        <title>Novel Streptomyces sp. from soil.</title>
        <authorList>
            <person name="Tan G.Y.A."/>
            <person name="Lee Z.Y."/>
        </authorList>
    </citation>
    <scope>NUCLEOTIDE SEQUENCE [LARGE SCALE GENOMIC DNA]</scope>
    <source>
        <strain evidence="4 5">ST5x</strain>
    </source>
</reference>
<evidence type="ECO:0000256" key="1">
    <source>
        <dbReference type="SAM" id="MobiDB-lite"/>
    </source>
</evidence>
<dbReference type="RefSeq" id="WP_105868635.1">
    <property type="nucleotide sequence ID" value="NZ_PVLV01000131.1"/>
</dbReference>
<gene>
    <name evidence="4" type="ORF">C6N75_10685</name>
</gene>